<evidence type="ECO:0000313" key="2">
    <source>
        <dbReference type="Proteomes" id="UP001250791"/>
    </source>
</evidence>
<protein>
    <submittedName>
        <fullName evidence="1">Uncharacterized protein</fullName>
    </submittedName>
</protein>
<keyword evidence="2" id="KW-1185">Reference proteome</keyword>
<dbReference type="Proteomes" id="UP001250791">
    <property type="component" value="Unassembled WGS sequence"/>
</dbReference>
<proteinExistence type="predicted"/>
<reference evidence="1 2" key="1">
    <citation type="submission" date="2023-07" db="EMBL/GenBank/DDBJ databases">
        <title>Sorghum-associated microbial communities from plants grown in Nebraska, USA.</title>
        <authorList>
            <person name="Schachtman D."/>
        </authorList>
    </citation>
    <scope>NUCLEOTIDE SEQUENCE [LARGE SCALE GENOMIC DNA]</scope>
    <source>
        <strain evidence="1 2">3199</strain>
    </source>
</reference>
<evidence type="ECO:0000313" key="1">
    <source>
        <dbReference type="EMBL" id="MDR6898949.1"/>
    </source>
</evidence>
<sequence length="74" mass="8414">MRQKNIVLASKVIKESPAGNPGRCGNLVDRRFLIAFREKGFHSDVRYALKGQAALLFAQPFRLWGYIMHRAILA</sequence>
<comment type="caution">
    <text evidence="1">The sequence shown here is derived from an EMBL/GenBank/DDBJ whole genome shotgun (WGS) entry which is preliminary data.</text>
</comment>
<accession>A0ABU1SIY5</accession>
<dbReference type="RefSeq" id="WP_310229932.1">
    <property type="nucleotide sequence ID" value="NZ_JAVDUP010000001.1"/>
</dbReference>
<organism evidence="1 2">
    <name type="scientific">Rhizobium miluonense</name>
    <dbReference type="NCBI Taxonomy" id="411945"/>
    <lineage>
        <taxon>Bacteria</taxon>
        <taxon>Pseudomonadati</taxon>
        <taxon>Pseudomonadota</taxon>
        <taxon>Alphaproteobacteria</taxon>
        <taxon>Hyphomicrobiales</taxon>
        <taxon>Rhizobiaceae</taxon>
        <taxon>Rhizobium/Agrobacterium group</taxon>
        <taxon>Rhizobium</taxon>
    </lineage>
</organism>
<name>A0ABU1SIY5_9HYPH</name>
<dbReference type="EMBL" id="JAVDUP010000001">
    <property type="protein sequence ID" value="MDR6898949.1"/>
    <property type="molecule type" value="Genomic_DNA"/>
</dbReference>
<gene>
    <name evidence="1" type="ORF">J2W52_000537</name>
</gene>